<gene>
    <name evidence="2" type="ORF">THAPSDRAFT_6292</name>
</gene>
<dbReference type="InParanoid" id="B8C644"/>
<keyword evidence="3" id="KW-1185">Reference proteome</keyword>
<organism evidence="2 3">
    <name type="scientific">Thalassiosira pseudonana</name>
    <name type="common">Marine diatom</name>
    <name type="synonym">Cyclotella nana</name>
    <dbReference type="NCBI Taxonomy" id="35128"/>
    <lineage>
        <taxon>Eukaryota</taxon>
        <taxon>Sar</taxon>
        <taxon>Stramenopiles</taxon>
        <taxon>Ochrophyta</taxon>
        <taxon>Bacillariophyta</taxon>
        <taxon>Coscinodiscophyceae</taxon>
        <taxon>Thalassiosirophycidae</taxon>
        <taxon>Thalassiosirales</taxon>
        <taxon>Thalassiosiraceae</taxon>
        <taxon>Thalassiosira</taxon>
    </lineage>
</organism>
<dbReference type="eggNOG" id="ENOG502T2ZG">
    <property type="taxonomic scope" value="Eukaryota"/>
</dbReference>
<dbReference type="PANTHER" id="PTHR21113:SF4">
    <property type="entry name" value="CHITIN-BINDING TYPE-4 DOMAIN-CONTAINING PROTEIN"/>
    <property type="match status" value="1"/>
</dbReference>
<proteinExistence type="predicted"/>
<reference evidence="2 3" key="1">
    <citation type="journal article" date="2004" name="Science">
        <title>The genome of the diatom Thalassiosira pseudonana: ecology, evolution, and metabolism.</title>
        <authorList>
            <person name="Armbrust E.V."/>
            <person name="Berges J.A."/>
            <person name="Bowler C."/>
            <person name="Green B.R."/>
            <person name="Martinez D."/>
            <person name="Putnam N.H."/>
            <person name="Zhou S."/>
            <person name="Allen A.E."/>
            <person name="Apt K.E."/>
            <person name="Bechner M."/>
            <person name="Brzezinski M.A."/>
            <person name="Chaal B.K."/>
            <person name="Chiovitti A."/>
            <person name="Davis A.K."/>
            <person name="Demarest M.S."/>
            <person name="Detter J.C."/>
            <person name="Glavina T."/>
            <person name="Goodstein D."/>
            <person name="Hadi M.Z."/>
            <person name="Hellsten U."/>
            <person name="Hildebrand M."/>
            <person name="Jenkins B.D."/>
            <person name="Jurka J."/>
            <person name="Kapitonov V.V."/>
            <person name="Kroger N."/>
            <person name="Lau W.W."/>
            <person name="Lane T.W."/>
            <person name="Larimer F.W."/>
            <person name="Lippmeier J.C."/>
            <person name="Lucas S."/>
            <person name="Medina M."/>
            <person name="Montsant A."/>
            <person name="Obornik M."/>
            <person name="Parker M.S."/>
            <person name="Palenik B."/>
            <person name="Pazour G.J."/>
            <person name="Richardson P.M."/>
            <person name="Rynearson T.A."/>
            <person name="Saito M.A."/>
            <person name="Schwartz D.C."/>
            <person name="Thamatrakoln K."/>
            <person name="Valentin K."/>
            <person name="Vardi A."/>
            <person name="Wilkerson F.P."/>
            <person name="Rokhsar D.S."/>
        </authorList>
    </citation>
    <scope>NUCLEOTIDE SEQUENCE [LARGE SCALE GENOMIC DNA]</scope>
    <source>
        <strain evidence="2 3">CCMP1335</strain>
    </source>
</reference>
<feature type="region of interest" description="Disordered" evidence="1">
    <location>
        <begin position="69"/>
        <end position="93"/>
    </location>
</feature>
<dbReference type="EMBL" id="CM000643">
    <property type="protein sequence ID" value="EED91229.1"/>
    <property type="molecule type" value="Genomic_DNA"/>
</dbReference>
<accession>B8C644</accession>
<dbReference type="HOGENOM" id="CLU_270181_0_0_1"/>
<name>B8C644_THAPS</name>
<feature type="compositionally biased region" description="Low complexity" evidence="1">
    <location>
        <begin position="1119"/>
        <end position="1129"/>
    </location>
</feature>
<dbReference type="PANTHER" id="PTHR21113">
    <property type="entry name" value="AGAP001705-PA"/>
    <property type="match status" value="1"/>
</dbReference>
<evidence type="ECO:0000313" key="3">
    <source>
        <dbReference type="Proteomes" id="UP000001449"/>
    </source>
</evidence>
<reference evidence="2 3" key="2">
    <citation type="journal article" date="2008" name="Nature">
        <title>The Phaeodactylum genome reveals the evolutionary history of diatom genomes.</title>
        <authorList>
            <person name="Bowler C."/>
            <person name="Allen A.E."/>
            <person name="Badger J.H."/>
            <person name="Grimwood J."/>
            <person name="Jabbari K."/>
            <person name="Kuo A."/>
            <person name="Maheswari U."/>
            <person name="Martens C."/>
            <person name="Maumus F."/>
            <person name="Otillar R.P."/>
            <person name="Rayko E."/>
            <person name="Salamov A."/>
            <person name="Vandepoele K."/>
            <person name="Beszteri B."/>
            <person name="Gruber A."/>
            <person name="Heijde M."/>
            <person name="Katinka M."/>
            <person name="Mock T."/>
            <person name="Valentin K."/>
            <person name="Verret F."/>
            <person name="Berges J.A."/>
            <person name="Brownlee C."/>
            <person name="Cadoret J.P."/>
            <person name="Chiovitti A."/>
            <person name="Choi C.J."/>
            <person name="Coesel S."/>
            <person name="De Martino A."/>
            <person name="Detter J.C."/>
            <person name="Durkin C."/>
            <person name="Falciatore A."/>
            <person name="Fournet J."/>
            <person name="Haruta M."/>
            <person name="Huysman M.J."/>
            <person name="Jenkins B.D."/>
            <person name="Jiroutova K."/>
            <person name="Jorgensen R.E."/>
            <person name="Joubert Y."/>
            <person name="Kaplan A."/>
            <person name="Kroger N."/>
            <person name="Kroth P.G."/>
            <person name="La Roche J."/>
            <person name="Lindquist E."/>
            <person name="Lommer M."/>
            <person name="Martin-Jezequel V."/>
            <person name="Lopez P.J."/>
            <person name="Lucas S."/>
            <person name="Mangogna M."/>
            <person name="McGinnis K."/>
            <person name="Medlin L.K."/>
            <person name="Montsant A."/>
            <person name="Oudot-Le Secq M.P."/>
            <person name="Napoli C."/>
            <person name="Obornik M."/>
            <person name="Parker M.S."/>
            <person name="Petit J.L."/>
            <person name="Porcel B.M."/>
            <person name="Poulsen N."/>
            <person name="Robison M."/>
            <person name="Rychlewski L."/>
            <person name="Rynearson T.A."/>
            <person name="Schmutz J."/>
            <person name="Shapiro H."/>
            <person name="Siaut M."/>
            <person name="Stanley M."/>
            <person name="Sussman M.R."/>
            <person name="Taylor A.R."/>
            <person name="Vardi A."/>
            <person name="von Dassow P."/>
            <person name="Vyverman W."/>
            <person name="Willis A."/>
            <person name="Wyrwicz L.S."/>
            <person name="Rokhsar D.S."/>
            <person name="Weissenbach J."/>
            <person name="Armbrust E.V."/>
            <person name="Green B.R."/>
            <person name="Van de Peer Y."/>
            <person name="Grigoriev I.V."/>
        </authorList>
    </citation>
    <scope>NUCLEOTIDE SEQUENCE [LARGE SCALE GENOMIC DNA]</scope>
    <source>
        <strain evidence="2 3">CCMP1335</strain>
    </source>
</reference>
<sequence>MSQISQFIFLQSPGKINSTQPPTSETTMKKRTLAATTSALTAVVIFAICILSPTASSIPEDVAASTPHASRVMQASSNADTTDSTSTASSTEFLSSNSQSTIKALEEHLFSPEVQENIHRLFQSRVIYQGKVQTYPSLQFSFEVFWKTWKSMMMDATINGGVVLFAGDDTERNVTLPSSKGGGKNEPSIAIIISGFEYGLANMAAFLSQVMVDAIYDDKCSKLSNTPEEMCQLDSEESKWSVSMMDWAERIQGYSSIGGWDYKEQLVEYVNGGMNRNEYIEEDADDSFIHSVSSIFNRGCDKVDNGGISDCPGSSGLAVEKLSQRRTAFSTVLSVLRIPKMRELEVVDTTLEYLKGKKEGFVENLLLYKTTETDEFFRSSQRYLFDDFVNSLARFSRPYDVKPAYPTNTTTYFKSPDHSPFYMGDPYMRHGYKYGLANIAMFFANGLELSIENDEMCDEPNEYEVFDKIPISNSCGSQGLSYQDMVCDGNPDMACPVDDNMIMTAATYNRRVGSAPALQCAPKSKLPFTGFWDSELIREEKKDAYANENGRVDVQGCCWWGRGVLQTKGVCNFGKLNYYIGAKAAADGRQSLFPDVDFCINPESVCASQYKHELIWMSGLFAFIDRVQSYNRGGFNYMKQLKEYADGGFRDDLFIREVGNILKIGCHNPPCQNAGCLTYPCAGASNDDENAVVVKAFRTLIELDLLMSKTIPLSPGGTNAPSPSPTQCTSNCTDEPTFSPITPTSSPSMAPIVVVSTSPSVSPSKEIDVKIARFNAVKTMMQDRSVQLESDVFVSVAPTQLYTLDGFLNALEELVIKGIDGSMFYLGQENGNLGHGLANIAMFLAHAMTRGLKWDTCEEVNHHLLDGKLAISSACGQLGQNYQNNMCPTYDVPMECPVDMTMNVKQTSVGSSNAPPFFCASKEDTPFTGYFDPSSKQTVSDAPFSNAIGREDVSGCCFWGRGILLNRGTCDIGRFNYVFGLPAFKDGRLTGRYNIDFCQHPEALCSNFTVVAAGFNQFDTTVDTSEIKYLSGLFYWMDQVESFEWGSWNYLERLKLFVDGGMTDYSFVDEFSDMVVGSLYDTQLRKANFKRILQILFTQVPSVGSGGLVDEAEETVLQTPTTDESFTTTDNPLTTDASIDEEGTAETSSVDPIQPQAPVQTQAEPFPDALFPSNTRVELSGATASYLDLHHIALVGAACLVVFMSTL</sequence>
<evidence type="ECO:0000256" key="1">
    <source>
        <dbReference type="SAM" id="MobiDB-lite"/>
    </source>
</evidence>
<protein>
    <submittedName>
        <fullName evidence="2">Uncharacterized protein</fullName>
    </submittedName>
</protein>
<feature type="region of interest" description="Disordered" evidence="1">
    <location>
        <begin position="1118"/>
        <end position="1153"/>
    </location>
</feature>
<feature type="compositionally biased region" description="Low complexity" evidence="1">
    <location>
        <begin position="75"/>
        <end position="91"/>
    </location>
</feature>
<dbReference type="KEGG" id="tps:THAPSDRAFT_6292"/>
<dbReference type="RefSeq" id="XP_002291122.1">
    <property type="nucleotide sequence ID" value="XM_002291086.1"/>
</dbReference>
<dbReference type="PaxDb" id="35128-Thaps6292"/>
<dbReference type="OMA" id="IENDEMC"/>
<dbReference type="GeneID" id="7446000"/>
<evidence type="ECO:0000313" key="2">
    <source>
        <dbReference type="EMBL" id="EED91229.1"/>
    </source>
</evidence>
<dbReference type="Proteomes" id="UP000001449">
    <property type="component" value="Chromosome 6"/>
</dbReference>
<dbReference type="AlphaFoldDB" id="B8C644"/>